<keyword evidence="5 8" id="KW-0378">Hydrolase</keyword>
<dbReference type="OrthoDB" id="9782218at2"/>
<keyword evidence="9" id="KW-1185">Reference proteome</keyword>
<keyword evidence="4" id="KW-0732">Signal</keyword>
<accession>A0A5C6C9H2</accession>
<evidence type="ECO:0000256" key="5">
    <source>
        <dbReference type="ARBA" id="ARBA00022801"/>
    </source>
</evidence>
<dbReference type="Pfam" id="PF00884">
    <property type="entry name" value="Sulfatase"/>
    <property type="match status" value="1"/>
</dbReference>
<protein>
    <submittedName>
        <fullName evidence="8">Arylsulfatase</fullName>
        <ecNumber evidence="8">3.1.6.1</ecNumber>
    </submittedName>
</protein>
<evidence type="ECO:0000313" key="8">
    <source>
        <dbReference type="EMBL" id="TWU20755.1"/>
    </source>
</evidence>
<dbReference type="GO" id="GO:0046872">
    <property type="term" value="F:metal ion binding"/>
    <property type="evidence" value="ECO:0007669"/>
    <property type="project" value="UniProtKB-KW"/>
</dbReference>
<evidence type="ECO:0000256" key="6">
    <source>
        <dbReference type="ARBA" id="ARBA00022837"/>
    </source>
</evidence>
<dbReference type="InterPro" id="IPR024607">
    <property type="entry name" value="Sulfatase_CS"/>
</dbReference>
<comment type="similarity">
    <text evidence="2">Belongs to the sulfatase family.</text>
</comment>
<dbReference type="CDD" id="cd16030">
    <property type="entry name" value="iduronate-2-sulfatase"/>
    <property type="match status" value="1"/>
</dbReference>
<dbReference type="AlphaFoldDB" id="A0A5C6C9H2"/>
<dbReference type="EMBL" id="SJPS01000014">
    <property type="protein sequence ID" value="TWU20755.1"/>
    <property type="molecule type" value="Genomic_DNA"/>
</dbReference>
<evidence type="ECO:0000259" key="7">
    <source>
        <dbReference type="Pfam" id="PF00884"/>
    </source>
</evidence>
<evidence type="ECO:0000256" key="4">
    <source>
        <dbReference type="ARBA" id="ARBA00022729"/>
    </source>
</evidence>
<dbReference type="InterPro" id="IPR000917">
    <property type="entry name" value="Sulfatase_N"/>
</dbReference>
<comment type="caution">
    <text evidence="8">The sequence shown here is derived from an EMBL/GenBank/DDBJ whole genome shotgun (WGS) entry which is preliminary data.</text>
</comment>
<dbReference type="PANTHER" id="PTHR45953:SF1">
    <property type="entry name" value="IDURONATE 2-SULFATASE"/>
    <property type="match status" value="1"/>
</dbReference>
<evidence type="ECO:0000256" key="1">
    <source>
        <dbReference type="ARBA" id="ARBA00001913"/>
    </source>
</evidence>
<feature type="domain" description="Sulfatase N-terminal" evidence="7">
    <location>
        <begin position="29"/>
        <end position="386"/>
    </location>
</feature>
<evidence type="ECO:0000256" key="2">
    <source>
        <dbReference type="ARBA" id="ARBA00008779"/>
    </source>
</evidence>
<dbReference type="PANTHER" id="PTHR45953">
    <property type="entry name" value="IDURONATE 2-SULFATASE"/>
    <property type="match status" value="1"/>
</dbReference>
<evidence type="ECO:0000256" key="3">
    <source>
        <dbReference type="ARBA" id="ARBA00022723"/>
    </source>
</evidence>
<gene>
    <name evidence="8" type="ORF">Pla144_49220</name>
</gene>
<dbReference type="PROSITE" id="PS00149">
    <property type="entry name" value="SULFATASE_2"/>
    <property type="match status" value="1"/>
</dbReference>
<dbReference type="GO" id="GO:0004423">
    <property type="term" value="F:iduronate-2-sulfatase activity"/>
    <property type="evidence" value="ECO:0007669"/>
    <property type="project" value="InterPro"/>
</dbReference>
<evidence type="ECO:0000313" key="9">
    <source>
        <dbReference type="Proteomes" id="UP000318437"/>
    </source>
</evidence>
<dbReference type="PROSITE" id="PS00523">
    <property type="entry name" value="SULFATASE_1"/>
    <property type="match status" value="1"/>
</dbReference>
<organism evidence="8 9">
    <name type="scientific">Bythopirellula polymerisocia</name>
    <dbReference type="NCBI Taxonomy" id="2528003"/>
    <lineage>
        <taxon>Bacteria</taxon>
        <taxon>Pseudomonadati</taxon>
        <taxon>Planctomycetota</taxon>
        <taxon>Planctomycetia</taxon>
        <taxon>Pirellulales</taxon>
        <taxon>Lacipirellulaceae</taxon>
        <taxon>Bythopirellula</taxon>
    </lineage>
</organism>
<comment type="cofactor">
    <cofactor evidence="1">
        <name>Ca(2+)</name>
        <dbReference type="ChEBI" id="CHEBI:29108"/>
    </cofactor>
</comment>
<keyword evidence="6" id="KW-0106">Calcium</keyword>
<dbReference type="InterPro" id="IPR035874">
    <property type="entry name" value="IDS"/>
</dbReference>
<dbReference type="Gene3D" id="3.40.720.10">
    <property type="entry name" value="Alkaline Phosphatase, subunit A"/>
    <property type="match status" value="1"/>
</dbReference>
<sequence>MYMICTIATRTLGLLLGIVAFSTSWAARPNVLFLAVDDLRPNLGCYGDPHAITPNIDGLASEGLVFTRAYCQQAVCSPSRTSVMTGLRPDSTKVWDLFTYFRDTVPNVMTLPQQFKAHGYHTESIGKIMHKPHMQDDENSWSVPSRRGQGEKYHLPQSLEVRKQLIADAHEKGLTGPAFYYATLGPPVDDGVSQDADHADGNSSTLAVEALARLAKQDKPFFLAVGFIKPHLPFCAPHTYWDLYDPEKLPVAKLHDYPVGSPKIAHTYWGELRHYFGMPEHGPVNTMQAQQLVHGYYACTSFTDAQVGKLLKQLHDLKIDDNTIVVLWGDHGWKLGDYGAWCKHTAFEIDARVPLILYDPRKPIGKQTPALVELVDIYPTLCELSGLPVPEDLEGRSMAPLLDEPKQPWKDFAISQWPGKSRNVMGYSIRTQDWRYTEWVDRSEELDDQIVARELYDHRGGQLEEKVNEIDQGKYVPVVKKLASQLRESVDLSPGKKRSVLQ</sequence>
<dbReference type="EC" id="3.1.6.1" evidence="8"/>
<name>A0A5C6C9H2_9BACT</name>
<dbReference type="GO" id="GO:0005737">
    <property type="term" value="C:cytoplasm"/>
    <property type="evidence" value="ECO:0007669"/>
    <property type="project" value="TreeGrafter"/>
</dbReference>
<keyword evidence="3" id="KW-0479">Metal-binding</keyword>
<dbReference type="Proteomes" id="UP000318437">
    <property type="component" value="Unassembled WGS sequence"/>
</dbReference>
<dbReference type="GO" id="GO:0004065">
    <property type="term" value="F:arylsulfatase activity"/>
    <property type="evidence" value="ECO:0007669"/>
    <property type="project" value="UniProtKB-EC"/>
</dbReference>
<dbReference type="SUPFAM" id="SSF53649">
    <property type="entry name" value="Alkaline phosphatase-like"/>
    <property type="match status" value="1"/>
</dbReference>
<proteinExistence type="inferred from homology"/>
<dbReference type="InterPro" id="IPR017850">
    <property type="entry name" value="Alkaline_phosphatase_core_sf"/>
</dbReference>
<reference evidence="8 9" key="1">
    <citation type="submission" date="2019-02" db="EMBL/GenBank/DDBJ databases">
        <title>Deep-cultivation of Planctomycetes and their phenomic and genomic characterization uncovers novel biology.</title>
        <authorList>
            <person name="Wiegand S."/>
            <person name="Jogler M."/>
            <person name="Boedeker C."/>
            <person name="Pinto D."/>
            <person name="Vollmers J."/>
            <person name="Rivas-Marin E."/>
            <person name="Kohn T."/>
            <person name="Peeters S.H."/>
            <person name="Heuer A."/>
            <person name="Rast P."/>
            <person name="Oberbeckmann S."/>
            <person name="Bunk B."/>
            <person name="Jeske O."/>
            <person name="Meyerdierks A."/>
            <person name="Storesund J.E."/>
            <person name="Kallscheuer N."/>
            <person name="Luecker S."/>
            <person name="Lage O.M."/>
            <person name="Pohl T."/>
            <person name="Merkel B.J."/>
            <person name="Hornburger P."/>
            <person name="Mueller R.-W."/>
            <person name="Bruemmer F."/>
            <person name="Labrenz M."/>
            <person name="Spormann A.M."/>
            <person name="Op Den Camp H."/>
            <person name="Overmann J."/>
            <person name="Amann R."/>
            <person name="Jetten M.S.M."/>
            <person name="Mascher T."/>
            <person name="Medema M.H."/>
            <person name="Devos D.P."/>
            <person name="Kaster A.-K."/>
            <person name="Ovreas L."/>
            <person name="Rohde M."/>
            <person name="Galperin M.Y."/>
            <person name="Jogler C."/>
        </authorList>
    </citation>
    <scope>NUCLEOTIDE SEQUENCE [LARGE SCALE GENOMIC DNA]</scope>
    <source>
        <strain evidence="8 9">Pla144</strain>
    </source>
</reference>